<feature type="compositionally biased region" description="Polar residues" evidence="1">
    <location>
        <begin position="148"/>
        <end position="158"/>
    </location>
</feature>
<evidence type="ECO:0000313" key="3">
    <source>
        <dbReference type="Proteomes" id="UP001575105"/>
    </source>
</evidence>
<feature type="region of interest" description="Disordered" evidence="1">
    <location>
        <begin position="327"/>
        <end position="347"/>
    </location>
</feature>
<evidence type="ECO:0000313" key="2">
    <source>
        <dbReference type="EMBL" id="MFA9478533.1"/>
    </source>
</evidence>
<comment type="caution">
    <text evidence="2">The sequence shown here is derived from an EMBL/GenBank/DDBJ whole genome shotgun (WGS) entry which is preliminary data.</text>
</comment>
<reference evidence="2 3" key="1">
    <citation type="submission" date="2024-08" db="EMBL/GenBank/DDBJ databases">
        <title>Whole-genome sequencing of halo(alkali)philic microorganisms from hypersaline lakes.</title>
        <authorList>
            <person name="Sorokin D.Y."/>
            <person name="Merkel A.Y."/>
            <person name="Messina E."/>
            <person name="Yakimov M."/>
        </authorList>
    </citation>
    <scope>NUCLEOTIDE SEQUENCE [LARGE SCALE GENOMIC DNA]</scope>
    <source>
        <strain evidence="2 3">AB-hyl4</strain>
    </source>
</reference>
<dbReference type="RefSeq" id="WP_425345459.1">
    <property type="nucleotide sequence ID" value="NZ_JBGUBD010000005.1"/>
</dbReference>
<proteinExistence type="predicted"/>
<protein>
    <recommendedName>
        <fullName evidence="4">Helix-turn-helix protein</fullName>
    </recommendedName>
</protein>
<dbReference type="EMBL" id="JBGUBD010000005">
    <property type="protein sequence ID" value="MFA9478533.1"/>
    <property type="molecule type" value="Genomic_DNA"/>
</dbReference>
<sequence length="398" mass="43623">MEAAQTTSLTPGTSSRPWHNHLPAWIREDEAFARLRPQFRGTLQAIADACDAPGPDGSLLGAFGGKRLVEAAGVGRSTFWRHLERLTRLGYVVLLKRGGAFGDRNLGNIYAIPGHRSALDDRRCARRMQRMVPSADGTLKPEIIEPGTQPQLWPGSQNDPGDPARRPAPPDPPQRPRRGDTRSGAPPSPCAKSETTPVSKWDGGSPKVGHHHPLSHPLAGKNQSGAGASRPLRGRRTAEPRLSDIRDVDLTDTGRLLALHRQAIRRGWVGSSDADRLRFVAAAVRALRLGDFPPKLFRTTVERRRWLWISQADEDEARRRIQRHLHGAPARTSPAAKPIDPPPRPTVSLSADAKLARAALALARDRGPGADAFRIVQAGGPGWTRERWEQALAEMDRM</sequence>
<name>A0ABV4U6F7_9BACT</name>
<evidence type="ECO:0008006" key="4">
    <source>
        <dbReference type="Google" id="ProtNLM"/>
    </source>
</evidence>
<evidence type="ECO:0000256" key="1">
    <source>
        <dbReference type="SAM" id="MobiDB-lite"/>
    </source>
</evidence>
<accession>A0ABV4U6F7</accession>
<gene>
    <name evidence="2" type="ORF">ACERK3_09515</name>
</gene>
<feature type="region of interest" description="Disordered" evidence="1">
    <location>
        <begin position="132"/>
        <end position="240"/>
    </location>
</feature>
<organism evidence="2 3">
    <name type="scientific">Natronomicrosphaera hydrolytica</name>
    <dbReference type="NCBI Taxonomy" id="3242702"/>
    <lineage>
        <taxon>Bacteria</taxon>
        <taxon>Pseudomonadati</taxon>
        <taxon>Planctomycetota</taxon>
        <taxon>Phycisphaerae</taxon>
        <taxon>Phycisphaerales</taxon>
        <taxon>Phycisphaeraceae</taxon>
        <taxon>Natronomicrosphaera</taxon>
    </lineage>
</organism>
<keyword evidence="3" id="KW-1185">Reference proteome</keyword>
<dbReference type="Proteomes" id="UP001575105">
    <property type="component" value="Unassembled WGS sequence"/>
</dbReference>